<evidence type="ECO:0000313" key="2">
    <source>
        <dbReference type="Proteomes" id="UP000280696"/>
    </source>
</evidence>
<dbReference type="SUPFAM" id="SSF51011">
    <property type="entry name" value="Glycosyl hydrolase domain"/>
    <property type="match status" value="1"/>
</dbReference>
<comment type="caution">
    <text evidence="1">The sequence shown here is derived from an EMBL/GenBank/DDBJ whole genome shotgun (WGS) entry which is preliminary data.</text>
</comment>
<name>A0A3A9AYV1_9FIRM</name>
<keyword evidence="2" id="KW-1185">Reference proteome</keyword>
<dbReference type="AlphaFoldDB" id="A0A3A9AYV1"/>
<proteinExistence type="predicted"/>
<reference evidence="1 2" key="1">
    <citation type="submission" date="2018-09" db="EMBL/GenBank/DDBJ databases">
        <title>Murine metabolic-syndrome-specific gut microbial biobank.</title>
        <authorList>
            <person name="Liu C."/>
        </authorList>
    </citation>
    <scope>NUCLEOTIDE SEQUENCE [LARGE SCALE GENOMIC DNA]</scope>
    <source>
        <strain evidence="1 2">0.1xD8-82</strain>
    </source>
</reference>
<protein>
    <submittedName>
        <fullName evidence="1">Uncharacterized protein</fullName>
    </submittedName>
</protein>
<dbReference type="Gene3D" id="2.60.40.1180">
    <property type="entry name" value="Golgi alpha-mannosidase II"/>
    <property type="match status" value="1"/>
</dbReference>
<dbReference type="SUPFAM" id="SSF51445">
    <property type="entry name" value="(Trans)glycosidases"/>
    <property type="match status" value="1"/>
</dbReference>
<dbReference type="PANTHER" id="PTHR43002">
    <property type="entry name" value="GLYCOGEN DEBRANCHING ENZYME"/>
    <property type="match status" value="1"/>
</dbReference>
<organism evidence="1 2">
    <name type="scientific">Parablautia intestinalis</name>
    <dbReference type="NCBI Taxonomy" id="2320100"/>
    <lineage>
        <taxon>Bacteria</taxon>
        <taxon>Bacillati</taxon>
        <taxon>Bacillota</taxon>
        <taxon>Clostridia</taxon>
        <taxon>Lachnospirales</taxon>
        <taxon>Lachnospiraceae</taxon>
        <taxon>Parablautia</taxon>
    </lineage>
</organism>
<accession>A0A3A9AYV1</accession>
<dbReference type="Proteomes" id="UP000280696">
    <property type="component" value="Unassembled WGS sequence"/>
</dbReference>
<evidence type="ECO:0000313" key="1">
    <source>
        <dbReference type="EMBL" id="RKI92733.1"/>
    </source>
</evidence>
<dbReference type="InterPro" id="IPR013780">
    <property type="entry name" value="Glyco_hydro_b"/>
</dbReference>
<dbReference type="OrthoDB" id="9761875at2"/>
<dbReference type="InterPro" id="IPR017853">
    <property type="entry name" value="GH"/>
</dbReference>
<dbReference type="GO" id="GO:0005975">
    <property type="term" value="P:carbohydrate metabolic process"/>
    <property type="evidence" value="ECO:0007669"/>
    <property type="project" value="InterPro"/>
</dbReference>
<sequence>MEKKWKVMYFQPEKPGTFIEEHKGAENKAETNKVGKSKVVDSSAVANKVVANKVETSIMEDARSEDNRPERSTVKFAANLLTNEDCGVILYDRKGAQKRFPFHEKGKRGTLYGLELQGEGITDRTYNFYEGNQIITDPYAKEVHGLEKWGAGRTRKRKTYGVLSWQDFDWQDDKPLMIPLEDSIFYGLNVRAFTMHKSSGVKDRGTFEGIVEKIPYLKELGITAVELMPCYEYDECMIEDRKGEMPEGQDNAGINTSLSLHPEDSDETAFSDVFLKQTAVKAGDRHEAVRLNCWGFQKGFYFSPKAAYSAVGSPVISFKNMVRELHKNGIEVIVQFYFPEGIRQLYMLDVVKHWVLEYHIDGVRINGFGIPVRLLAEEPVLKNTKIWCESYRDEDLPYITNPVFKNFIANNGNFRNDMRRFLKGDANLMNQVVYYQRRNPAAYGVVNYMADYDGFSLYDSVSYGNKHNEANGEDNRDGTNDNFSWNCGVEGHTRRKAVLSLRQTQIKNALSFVLLSQGIPFIFSGDEFGATRNGNNNCYCQDNETGWINWKKNSFANEILAYVRFLVHLRRKHPILHMKDELKIMDYKGCGFPDLSYHGTEAWRPDFSYISQVIGIVLCGQYAPGQEDDSFYIACNMHWTPHKLALPKLGKDKSWTKIADTTFVWGQDVDEHNHIQDSSIITINGRNIAIFKTEKIIVQRGGPKRTPVRGRRQKK</sequence>
<gene>
    <name evidence="1" type="ORF">D7V94_05235</name>
</gene>
<dbReference type="Gene3D" id="3.20.20.80">
    <property type="entry name" value="Glycosidases"/>
    <property type="match status" value="2"/>
</dbReference>
<dbReference type="EMBL" id="RAYQ01000004">
    <property type="protein sequence ID" value="RKI92733.1"/>
    <property type="molecule type" value="Genomic_DNA"/>
</dbReference>
<dbReference type="RefSeq" id="WP_120467513.1">
    <property type="nucleotide sequence ID" value="NZ_RAYQ01000004.1"/>
</dbReference>